<proteinExistence type="predicted"/>
<dbReference type="PANTHER" id="PTHR31901">
    <property type="entry name" value="GH3 DOMAIN-CONTAINING PROTEIN"/>
    <property type="match status" value="1"/>
</dbReference>
<evidence type="ECO:0000313" key="3">
    <source>
        <dbReference type="EMBL" id="CAG5071924.1"/>
    </source>
</evidence>
<dbReference type="InterPro" id="IPR055377">
    <property type="entry name" value="GH3_M"/>
</dbReference>
<dbReference type="Pfam" id="PF23571">
    <property type="entry name" value="GH3_M"/>
    <property type="match status" value="1"/>
</dbReference>
<protein>
    <recommendedName>
        <fullName evidence="5">GH3 auxin-responsive promoter</fullName>
    </recommendedName>
</protein>
<dbReference type="Pfam" id="PF03321">
    <property type="entry name" value="GH3"/>
    <property type="match status" value="1"/>
</dbReference>
<dbReference type="PANTHER" id="PTHR31901:SF9">
    <property type="entry name" value="GH3 DOMAIN-CONTAINING PROTEIN"/>
    <property type="match status" value="1"/>
</dbReference>
<dbReference type="SUPFAM" id="SSF56801">
    <property type="entry name" value="Acetyl-CoA synthetase-like"/>
    <property type="match status" value="1"/>
</dbReference>
<accession>A0ABN7RI28</accession>
<evidence type="ECO:0000259" key="1">
    <source>
        <dbReference type="Pfam" id="PF23571"/>
    </source>
</evidence>
<organism evidence="3 4">
    <name type="scientific">Dyadobacter linearis</name>
    <dbReference type="NCBI Taxonomy" id="2823330"/>
    <lineage>
        <taxon>Bacteria</taxon>
        <taxon>Pseudomonadati</taxon>
        <taxon>Bacteroidota</taxon>
        <taxon>Cytophagia</taxon>
        <taxon>Cytophagales</taxon>
        <taxon>Spirosomataceae</taxon>
        <taxon>Dyadobacter</taxon>
    </lineage>
</organism>
<evidence type="ECO:0008006" key="5">
    <source>
        <dbReference type="Google" id="ProtNLM"/>
    </source>
</evidence>
<reference evidence="3 4" key="1">
    <citation type="submission" date="2021-04" db="EMBL/GenBank/DDBJ databases">
        <authorList>
            <person name="Rodrigo-Torres L."/>
            <person name="Arahal R. D."/>
            <person name="Lucena T."/>
        </authorList>
    </citation>
    <scope>NUCLEOTIDE SEQUENCE [LARGE SCALE GENOMIC DNA]</scope>
    <source>
        <strain evidence="3 4">CECT 9623</strain>
    </source>
</reference>
<dbReference type="RefSeq" id="WP_215235180.1">
    <property type="nucleotide sequence ID" value="NZ_CAJRAU010000005.1"/>
</dbReference>
<comment type="caution">
    <text evidence="3">The sequence shown here is derived from an EMBL/GenBank/DDBJ whole genome shotgun (WGS) entry which is preliminary data.</text>
</comment>
<feature type="domain" description="GH3 C-terminal" evidence="2">
    <location>
        <begin position="376"/>
        <end position="489"/>
    </location>
</feature>
<sequence length="500" mass="56485">MGIKAILSRPLARYIVQQQQQWISESIAIQEKWRQELVAKAAATEFGKDHFFGDIHSYSDFKEAVPVADYEDLKGYIGKIKEGADNILWPGKPLYFAKTSGTTSGTKYIPISKDSISNHINSARNAILTYIDQTGKSAFLDNKLIFLSGSPVLTETGGVLTGRLSGISNHHVPAYLRANQLPSYETNCIEDWETKLDKVIEETIDQPMSLISGIPPWVQMYFDRIIERTGKKIKDVFPDFSLFIYGGVNFEPYRAKLFESIGKRIDSIELYPASEGFFAYQDSQDDEGLLLLLNTGIFYEFIPADQFFEENPPRYSIGEVEVGKNYAMIVNNNAGLWGYSLGDTVRFVSTNPYKILVTGRIKHFISAFGEHVIGEEIEKALRYGMERHPEVEVVEFTVAPMVNPAGGGLPYHEWLVEFATAPQDMNQFVEDVDRRLTELNIYYKDLIQGSILRKLELVPLPKNAFINFMRASGKLGGQNKVPRLSNDRKIADELVKLKNV</sequence>
<evidence type="ECO:0000259" key="2">
    <source>
        <dbReference type="Pfam" id="PF23572"/>
    </source>
</evidence>
<evidence type="ECO:0000313" key="4">
    <source>
        <dbReference type="Proteomes" id="UP000679725"/>
    </source>
</evidence>
<dbReference type="Pfam" id="PF23572">
    <property type="entry name" value="GH3_C"/>
    <property type="match status" value="1"/>
</dbReference>
<dbReference type="InterPro" id="IPR055378">
    <property type="entry name" value="GH3_C"/>
</dbReference>
<dbReference type="EMBL" id="CAJRAU010000005">
    <property type="protein sequence ID" value="CAG5071924.1"/>
    <property type="molecule type" value="Genomic_DNA"/>
</dbReference>
<dbReference type="InterPro" id="IPR004993">
    <property type="entry name" value="GH3"/>
</dbReference>
<name>A0ABN7RI28_9BACT</name>
<dbReference type="Proteomes" id="UP000679725">
    <property type="component" value="Unassembled WGS sequence"/>
</dbReference>
<keyword evidence="4" id="KW-1185">Reference proteome</keyword>
<gene>
    <name evidence="3" type="ORF">DYBT9623_03900</name>
</gene>
<feature type="domain" description="GH3 middle" evidence="1">
    <location>
        <begin position="291"/>
        <end position="352"/>
    </location>
</feature>